<dbReference type="FunFam" id="1.50.10.20:FF:000003">
    <property type="entry name" value="Terpene cyclase/mutase family member"/>
    <property type="match status" value="1"/>
</dbReference>
<feature type="compositionally biased region" description="Basic and acidic residues" evidence="8">
    <location>
        <begin position="15"/>
        <end position="44"/>
    </location>
</feature>
<dbReference type="Proteomes" id="UP000800097">
    <property type="component" value="Unassembled WGS sequence"/>
</dbReference>
<protein>
    <recommendedName>
        <fullName evidence="7">Terpene cyclase/mutase family member</fullName>
        <ecNumber evidence="7">5.4.99.-</ecNumber>
    </recommendedName>
</protein>
<evidence type="ECO:0000259" key="9">
    <source>
        <dbReference type="Pfam" id="PF13243"/>
    </source>
</evidence>
<evidence type="ECO:0000256" key="5">
    <source>
        <dbReference type="ARBA" id="ARBA00023098"/>
    </source>
</evidence>
<comment type="similarity">
    <text evidence="1 7">Belongs to the terpene cyclase/mutase family.</text>
</comment>
<dbReference type="SFLD" id="SFLDG01016">
    <property type="entry name" value="Prenyltransferase_Like_2"/>
    <property type="match status" value="1"/>
</dbReference>
<dbReference type="GeneID" id="54546272"/>
<dbReference type="GO" id="GO:0000250">
    <property type="term" value="F:lanosterol synthase activity"/>
    <property type="evidence" value="ECO:0007669"/>
    <property type="project" value="TreeGrafter"/>
</dbReference>
<dbReference type="AlphaFoldDB" id="A0A6A6JEK0"/>
<dbReference type="PANTHER" id="PTHR11764">
    <property type="entry name" value="TERPENE CYCLASE/MUTASE FAMILY MEMBER"/>
    <property type="match status" value="1"/>
</dbReference>
<dbReference type="PANTHER" id="PTHR11764:SF20">
    <property type="entry name" value="LANOSTEROL SYNTHASE"/>
    <property type="match status" value="1"/>
</dbReference>
<evidence type="ECO:0000256" key="4">
    <source>
        <dbReference type="ARBA" id="ARBA00022955"/>
    </source>
</evidence>
<reference evidence="11" key="1">
    <citation type="journal article" date="2020" name="Stud. Mycol.">
        <title>101 Dothideomycetes genomes: a test case for predicting lifestyles and emergence of pathogens.</title>
        <authorList>
            <person name="Haridas S."/>
            <person name="Albert R."/>
            <person name="Binder M."/>
            <person name="Bloem J."/>
            <person name="Labutti K."/>
            <person name="Salamov A."/>
            <person name="Andreopoulos B."/>
            <person name="Baker S."/>
            <person name="Barry K."/>
            <person name="Bills G."/>
            <person name="Bluhm B."/>
            <person name="Cannon C."/>
            <person name="Castanera R."/>
            <person name="Culley D."/>
            <person name="Daum C."/>
            <person name="Ezra D."/>
            <person name="Gonzalez J."/>
            <person name="Henrissat B."/>
            <person name="Kuo A."/>
            <person name="Liang C."/>
            <person name="Lipzen A."/>
            <person name="Lutzoni F."/>
            <person name="Magnuson J."/>
            <person name="Mondo S."/>
            <person name="Nolan M."/>
            <person name="Ohm R."/>
            <person name="Pangilinan J."/>
            <person name="Park H.-J."/>
            <person name="Ramirez L."/>
            <person name="Alfaro M."/>
            <person name="Sun H."/>
            <person name="Tritt A."/>
            <person name="Yoshinaga Y."/>
            <person name="Zwiers L.-H."/>
            <person name="Turgeon B."/>
            <person name="Goodwin S."/>
            <person name="Spatafora J."/>
            <person name="Crous P."/>
            <person name="Grigoriev I."/>
        </authorList>
    </citation>
    <scope>NUCLEOTIDE SEQUENCE</scope>
    <source>
        <strain evidence="11">CBS 379.55</strain>
    </source>
</reference>
<keyword evidence="6 7" id="KW-0413">Isomerase</keyword>
<dbReference type="Gene3D" id="1.50.10.20">
    <property type="match status" value="2"/>
</dbReference>
<evidence type="ECO:0000256" key="7">
    <source>
        <dbReference type="RuleBase" id="RU362003"/>
    </source>
</evidence>
<proteinExistence type="inferred from homology"/>
<evidence type="ECO:0000259" key="10">
    <source>
        <dbReference type="Pfam" id="PF13249"/>
    </source>
</evidence>
<evidence type="ECO:0000256" key="2">
    <source>
        <dbReference type="ARBA" id="ARBA00022516"/>
    </source>
</evidence>
<dbReference type="GO" id="GO:0006696">
    <property type="term" value="P:ergosterol biosynthetic process"/>
    <property type="evidence" value="ECO:0007669"/>
    <property type="project" value="TreeGrafter"/>
</dbReference>
<dbReference type="SUPFAM" id="SSF48239">
    <property type="entry name" value="Terpenoid cyclases/Protein prenyltransferases"/>
    <property type="match status" value="2"/>
</dbReference>
<feature type="region of interest" description="Disordered" evidence="8">
    <location>
        <begin position="1"/>
        <end position="44"/>
    </location>
</feature>
<evidence type="ECO:0000313" key="11">
    <source>
        <dbReference type="EMBL" id="KAF2274408.1"/>
    </source>
</evidence>
<dbReference type="InterPro" id="IPR018333">
    <property type="entry name" value="Squalene_cyclase"/>
</dbReference>
<keyword evidence="2" id="KW-0444">Lipid biosynthesis</keyword>
<feature type="domain" description="Squalene cyclase N-terminal" evidence="10">
    <location>
        <begin position="136"/>
        <end position="391"/>
    </location>
</feature>
<dbReference type="Pfam" id="PF13243">
    <property type="entry name" value="SQHop_cyclase_C"/>
    <property type="match status" value="1"/>
</dbReference>
<keyword evidence="4" id="KW-0752">Steroid biosynthesis</keyword>
<dbReference type="InterPro" id="IPR008930">
    <property type="entry name" value="Terpenoid_cyclase/PrenylTrfase"/>
</dbReference>
<sequence>MATTVTGRANGTNGRLEKRGNDRKGERSWRDAGRQDEKTDRTRWRMKNDGGVHTWHYLSEEEAARWPMSRADKWYLGMDTGAPTLPPPKTPLQAATNGFSFFSALQLPPGNWGCEYGGPMFLLPGLVITWYVTETPIPTSHAIEIKNYIFARQHPVDGGWGLHIEGESSVFGTAMNYTVLRLLGVDAEDPRLVKARETLWKLGGALNGPHWAKFWLSVLGVLHWDVVNPCPPELWLLPDWVPVAPWRWWIHMRQVFQPMSFIYSRRWSYPLNDLTRELRKELVPEPFDSINFDARRNTIAPTDNYHPKTWILRVLFWFLAWIWFPLLRTEGLKRRAEEHVWWLIEREDENTDYANLGPVNGPMNTLVSYIKLGPDSVPFKEHLKTLPEFLWMNKEGMLMNGTNGVQVWDTAFTIQAANDCGFTADPKWHKTLTKALEFLEDHQIRAECREQAKCYRQQRKGAWGFSNRKQGYTVSDCTSEGLKSVLILQKHPSGAYPQLVPDERLKDAIDVLLTMQNPSGGCASYEPTRGSELLEYLNAAEVFGKIMVEYDYPECTTAVITGLHLFQKYYPDYRTEEIRRFKERAINYIRRAQRPDGSWYGAWGICFTYATWFALESLACAGETYANSERVRRACLFLLGHQMEDGGWGETYRSCEIGEWCQHEKSQVVQTAWALVGLLEAEYPEKEPIKKGIRLIMERQQANGEWLQEAIEGVFNKSCMISYPNYKFIFTIKALGMYAKRFGDEEIL</sequence>
<dbReference type="GO" id="GO:0016104">
    <property type="term" value="P:triterpenoid biosynthetic process"/>
    <property type="evidence" value="ECO:0007669"/>
    <property type="project" value="InterPro"/>
</dbReference>
<gene>
    <name evidence="11" type="ORF">EI97DRAFT_128160</name>
</gene>
<dbReference type="InterPro" id="IPR032696">
    <property type="entry name" value="SQ_cyclase_C"/>
</dbReference>
<evidence type="ECO:0000256" key="6">
    <source>
        <dbReference type="ARBA" id="ARBA00023235"/>
    </source>
</evidence>
<dbReference type="EC" id="5.4.99.-" evidence="7"/>
<name>A0A6A6JEK0_WESOR</name>
<dbReference type="RefSeq" id="XP_033651947.1">
    <property type="nucleotide sequence ID" value="XM_033793097.1"/>
</dbReference>
<dbReference type="GO" id="GO:0005811">
    <property type="term" value="C:lipid droplet"/>
    <property type="evidence" value="ECO:0007669"/>
    <property type="project" value="InterPro"/>
</dbReference>
<feature type="domain" description="Squalene cyclase C-terminal" evidence="9">
    <location>
        <begin position="407"/>
        <end position="739"/>
    </location>
</feature>
<keyword evidence="5" id="KW-0443">Lipid metabolism</keyword>
<dbReference type="OrthoDB" id="21502at2759"/>
<keyword evidence="3" id="KW-0677">Repeat</keyword>
<dbReference type="InterPro" id="IPR002365">
    <property type="entry name" value="Terpene_synthase_CS"/>
</dbReference>
<dbReference type="InterPro" id="IPR032697">
    <property type="entry name" value="SQ_cyclase_N"/>
</dbReference>
<dbReference type="PROSITE" id="PS01074">
    <property type="entry name" value="TERPENE_SYNTHASES"/>
    <property type="match status" value="1"/>
</dbReference>
<organism evidence="11 12">
    <name type="scientific">Westerdykella ornata</name>
    <dbReference type="NCBI Taxonomy" id="318751"/>
    <lineage>
        <taxon>Eukaryota</taxon>
        <taxon>Fungi</taxon>
        <taxon>Dikarya</taxon>
        <taxon>Ascomycota</taxon>
        <taxon>Pezizomycotina</taxon>
        <taxon>Dothideomycetes</taxon>
        <taxon>Pleosporomycetidae</taxon>
        <taxon>Pleosporales</taxon>
        <taxon>Sporormiaceae</taxon>
        <taxon>Westerdykella</taxon>
    </lineage>
</organism>
<evidence type="ECO:0000256" key="3">
    <source>
        <dbReference type="ARBA" id="ARBA00022737"/>
    </source>
</evidence>
<dbReference type="EMBL" id="ML986503">
    <property type="protein sequence ID" value="KAF2274408.1"/>
    <property type="molecule type" value="Genomic_DNA"/>
</dbReference>
<evidence type="ECO:0000256" key="1">
    <source>
        <dbReference type="ARBA" id="ARBA00009755"/>
    </source>
</evidence>
<evidence type="ECO:0000256" key="8">
    <source>
        <dbReference type="SAM" id="MobiDB-lite"/>
    </source>
</evidence>
<keyword evidence="12" id="KW-1185">Reference proteome</keyword>
<dbReference type="Pfam" id="PF13249">
    <property type="entry name" value="SQHop_cyclase_N"/>
    <property type="match status" value="1"/>
</dbReference>
<feature type="compositionally biased region" description="Polar residues" evidence="8">
    <location>
        <begin position="1"/>
        <end position="13"/>
    </location>
</feature>
<dbReference type="Gene3D" id="6.20.120.20">
    <property type="match status" value="1"/>
</dbReference>
<evidence type="ECO:0000313" key="12">
    <source>
        <dbReference type="Proteomes" id="UP000800097"/>
    </source>
</evidence>
<accession>A0A6A6JEK0</accession>
<dbReference type="NCBIfam" id="TIGR01787">
    <property type="entry name" value="squalene_cyclas"/>
    <property type="match status" value="1"/>
</dbReference>
<dbReference type="CDD" id="cd02892">
    <property type="entry name" value="SQCY_1"/>
    <property type="match status" value="1"/>
</dbReference>